<accession>A0A9W9CW09</accession>
<keyword evidence="5" id="KW-0479">Metal-binding</keyword>
<evidence type="ECO:0000313" key="8">
    <source>
        <dbReference type="Proteomes" id="UP001140453"/>
    </source>
</evidence>
<evidence type="ECO:0000256" key="1">
    <source>
        <dbReference type="ARBA" id="ARBA00004141"/>
    </source>
</evidence>
<keyword evidence="5" id="KW-0862">Zinc</keyword>
<feature type="transmembrane region" description="Helical" evidence="6">
    <location>
        <begin position="93"/>
        <end position="115"/>
    </location>
</feature>
<keyword evidence="2 6" id="KW-0812">Transmembrane</keyword>
<name>A0A9W9CW09_9PEZI</name>
<evidence type="ECO:0000256" key="5">
    <source>
        <dbReference type="PIRSR" id="PIRSR604254-1"/>
    </source>
</evidence>
<dbReference type="GO" id="GO:0006882">
    <property type="term" value="P:intracellular zinc ion homeostasis"/>
    <property type="evidence" value="ECO:0007669"/>
    <property type="project" value="TreeGrafter"/>
</dbReference>
<keyword evidence="3 6" id="KW-1133">Transmembrane helix</keyword>
<dbReference type="GO" id="GO:0038023">
    <property type="term" value="F:signaling receptor activity"/>
    <property type="evidence" value="ECO:0007669"/>
    <property type="project" value="TreeGrafter"/>
</dbReference>
<evidence type="ECO:0000256" key="2">
    <source>
        <dbReference type="ARBA" id="ARBA00022692"/>
    </source>
</evidence>
<feature type="transmembrane region" description="Helical" evidence="6">
    <location>
        <begin position="166"/>
        <end position="185"/>
    </location>
</feature>
<dbReference type="GO" id="GO:0016020">
    <property type="term" value="C:membrane"/>
    <property type="evidence" value="ECO:0007669"/>
    <property type="project" value="UniProtKB-SubCell"/>
</dbReference>
<comment type="caution">
    <text evidence="7">The sequence shown here is derived from an EMBL/GenBank/DDBJ whole genome shotgun (WGS) entry which is preliminary data.</text>
</comment>
<feature type="transmembrane region" description="Helical" evidence="6">
    <location>
        <begin position="297"/>
        <end position="317"/>
    </location>
</feature>
<keyword evidence="4 6" id="KW-0472">Membrane</keyword>
<feature type="binding site" evidence="5">
    <location>
        <position position="148"/>
    </location>
    <ligand>
        <name>Zn(2+)</name>
        <dbReference type="ChEBI" id="CHEBI:29105"/>
    </ligand>
</feature>
<evidence type="ECO:0000256" key="3">
    <source>
        <dbReference type="ARBA" id="ARBA00022989"/>
    </source>
</evidence>
<feature type="transmembrane region" description="Helical" evidence="6">
    <location>
        <begin position="192"/>
        <end position="213"/>
    </location>
</feature>
<gene>
    <name evidence="7" type="ORF">N0V93_006842</name>
</gene>
<feature type="transmembrane region" description="Helical" evidence="6">
    <location>
        <begin position="257"/>
        <end position="277"/>
    </location>
</feature>
<dbReference type="Proteomes" id="UP001140453">
    <property type="component" value="Unassembled WGS sequence"/>
</dbReference>
<dbReference type="GO" id="GO:0046872">
    <property type="term" value="F:metal ion binding"/>
    <property type="evidence" value="ECO:0007669"/>
    <property type="project" value="UniProtKB-KW"/>
</dbReference>
<reference evidence="7" key="1">
    <citation type="submission" date="2022-10" db="EMBL/GenBank/DDBJ databases">
        <title>Tapping the CABI collections for fungal endophytes: first genome assemblies for Collariella, Neodidymelliopsis, Ascochyta clinopodiicola, Didymella pomorum, Didymosphaeria variabile, Neocosmospora piperis and Neocucurbitaria cava.</title>
        <authorList>
            <person name="Hill R."/>
        </authorList>
    </citation>
    <scope>NUCLEOTIDE SEQUENCE</scope>
    <source>
        <strain evidence="7">IMI 355082</strain>
    </source>
</reference>
<feature type="transmembrane region" description="Helical" evidence="6">
    <location>
        <begin position="127"/>
        <end position="146"/>
    </location>
</feature>
<proteinExistence type="predicted"/>
<sequence>MASLLIAGSKLAQTSRLRGLSFRRRSEPYRPEPSLAEDAETVKQVTELLLWTEIEEWQQHGSDHVQTGYRRATASVADCLSSWLYIHNETVNIWSHIIGALLFLSLPIYVFSISIPPRYHVATATDIIVCSTYFLGVAVCFALSTVFHTFMSHSQALYLLGMKFDFQGVLVLMWSATVPLIYYTFPCDGRLIKFYIGLFTVLATACSAVTFLPRFSGPHLGPYRAALFGSFGFGSFALPIVHGLFREGLGEMWEKVGLGWILATVASNGIGVGVYSVKFPEKWFPQRFDLFGASHQLMHICVVAAALTYTCAVMQAFDYRHYQGMDCKL</sequence>
<comment type="subcellular location">
    <subcellularLocation>
        <location evidence="1">Membrane</location>
        <topology evidence="1">Multi-pass membrane protein</topology>
    </subcellularLocation>
</comment>
<dbReference type="EMBL" id="JAPEVB010000004">
    <property type="protein sequence ID" value="KAJ4389375.1"/>
    <property type="molecule type" value="Genomic_DNA"/>
</dbReference>
<protein>
    <submittedName>
        <fullName evidence="7">Uncharacterized protein</fullName>
    </submittedName>
</protein>
<keyword evidence="8" id="KW-1185">Reference proteome</keyword>
<evidence type="ECO:0000313" key="7">
    <source>
        <dbReference type="EMBL" id="KAJ4389375.1"/>
    </source>
</evidence>
<organism evidence="7 8">
    <name type="scientific">Gnomoniopsis smithogilvyi</name>
    <dbReference type="NCBI Taxonomy" id="1191159"/>
    <lineage>
        <taxon>Eukaryota</taxon>
        <taxon>Fungi</taxon>
        <taxon>Dikarya</taxon>
        <taxon>Ascomycota</taxon>
        <taxon>Pezizomycotina</taxon>
        <taxon>Sordariomycetes</taxon>
        <taxon>Sordariomycetidae</taxon>
        <taxon>Diaporthales</taxon>
        <taxon>Gnomoniaceae</taxon>
        <taxon>Gnomoniopsis</taxon>
    </lineage>
</organism>
<dbReference type="InterPro" id="IPR004254">
    <property type="entry name" value="AdipoR/HlyIII-related"/>
</dbReference>
<feature type="transmembrane region" description="Helical" evidence="6">
    <location>
        <begin position="225"/>
        <end position="245"/>
    </location>
</feature>
<dbReference type="Pfam" id="PF03006">
    <property type="entry name" value="HlyIII"/>
    <property type="match status" value="1"/>
</dbReference>
<feature type="binding site" evidence="5">
    <location>
        <position position="295"/>
    </location>
    <ligand>
        <name>Zn(2+)</name>
        <dbReference type="ChEBI" id="CHEBI:29105"/>
    </ligand>
</feature>
<dbReference type="OrthoDB" id="529367at2759"/>
<feature type="binding site" evidence="5">
    <location>
        <position position="299"/>
    </location>
    <ligand>
        <name>Zn(2+)</name>
        <dbReference type="ChEBI" id="CHEBI:29105"/>
    </ligand>
</feature>
<evidence type="ECO:0000256" key="6">
    <source>
        <dbReference type="SAM" id="Phobius"/>
    </source>
</evidence>
<dbReference type="AlphaFoldDB" id="A0A9W9CW09"/>
<dbReference type="PANTHER" id="PTHR20855">
    <property type="entry name" value="ADIPOR/PROGESTIN RECEPTOR-RELATED"/>
    <property type="match status" value="1"/>
</dbReference>
<dbReference type="PANTHER" id="PTHR20855:SF130">
    <property type="entry name" value="HAEMOLYSIN-III FAMILY PROTEIN"/>
    <property type="match status" value="1"/>
</dbReference>
<evidence type="ECO:0000256" key="4">
    <source>
        <dbReference type="ARBA" id="ARBA00023136"/>
    </source>
</evidence>